<proteinExistence type="predicted"/>
<dbReference type="EMBL" id="VLTL01000177">
    <property type="protein sequence ID" value="KAA0156122.1"/>
    <property type="molecule type" value="Genomic_DNA"/>
</dbReference>
<evidence type="ECO:0000256" key="1">
    <source>
        <dbReference type="SAM" id="MobiDB-lite"/>
    </source>
</evidence>
<feature type="compositionally biased region" description="Low complexity" evidence="1">
    <location>
        <begin position="186"/>
        <end position="204"/>
    </location>
</feature>
<evidence type="ECO:0000313" key="2">
    <source>
        <dbReference type="EMBL" id="KAA0156122.1"/>
    </source>
</evidence>
<feature type="region of interest" description="Disordered" evidence="1">
    <location>
        <begin position="180"/>
        <end position="204"/>
    </location>
</feature>
<dbReference type="Proteomes" id="UP000324907">
    <property type="component" value="Unassembled WGS sequence"/>
</dbReference>
<sequence>MRAPESSRPPSVAKSVSFWDSDTASPRGTTPRKSSPLVRGATRSLRGERRPARSPPAEVPIAAKESAVVLSPPAASASGEALARLAEYARGIGATHQLALQAPALVHSVRTASEGPASQAARAALVAHASRFVHFGDAVDARALEQAVRLCDAMEGQGSLQAALATSTAARVEERDPSIVAPGGRAMASSTDSSSSLPASAAPPKEGAIARLARKATERRQARIIARLAKASVRARTAVSCLCGKGDDIPDAAVNLVAELVVFAGAAEEDRAASAVIVLAAVEAAFGLELPIDAACLGAVDSLGNAKAGPSFAYSQLEAVLAALPSWGRDSDAAAQAGRVQAQLRRLHSRCGFGPGVDEVWGVRLCGGLFG</sequence>
<feature type="region of interest" description="Disordered" evidence="1">
    <location>
        <begin position="1"/>
        <end position="59"/>
    </location>
</feature>
<organism evidence="2 3">
    <name type="scientific">Cafeteria roenbergensis</name>
    <name type="common">Marine flagellate</name>
    <dbReference type="NCBI Taxonomy" id="33653"/>
    <lineage>
        <taxon>Eukaryota</taxon>
        <taxon>Sar</taxon>
        <taxon>Stramenopiles</taxon>
        <taxon>Bigyra</taxon>
        <taxon>Opalozoa</taxon>
        <taxon>Bicosoecida</taxon>
        <taxon>Cafeteriaceae</taxon>
        <taxon>Cafeteria</taxon>
    </lineage>
</organism>
<protein>
    <submittedName>
        <fullName evidence="2">Uncharacterized protein</fullName>
    </submittedName>
</protein>
<feature type="compositionally biased region" description="Polar residues" evidence="1">
    <location>
        <begin position="18"/>
        <end position="33"/>
    </location>
</feature>
<accession>A0A5A8CSK6</accession>
<reference evidence="2 3" key="1">
    <citation type="submission" date="2019-07" db="EMBL/GenBank/DDBJ databases">
        <title>Genomes of Cafeteria roenbergensis.</title>
        <authorList>
            <person name="Fischer M.G."/>
            <person name="Hackl T."/>
            <person name="Roman M."/>
        </authorList>
    </citation>
    <scope>NUCLEOTIDE SEQUENCE [LARGE SCALE GENOMIC DNA]</scope>
    <source>
        <strain evidence="2 3">RCC970-E3</strain>
    </source>
</reference>
<name>A0A5A8CSK6_CAFRO</name>
<dbReference type="AlphaFoldDB" id="A0A5A8CSK6"/>
<comment type="caution">
    <text evidence="2">The sequence shown here is derived from an EMBL/GenBank/DDBJ whole genome shotgun (WGS) entry which is preliminary data.</text>
</comment>
<evidence type="ECO:0000313" key="3">
    <source>
        <dbReference type="Proteomes" id="UP000324907"/>
    </source>
</evidence>
<gene>
    <name evidence="2" type="ORF">FNF28_06664</name>
</gene>